<comment type="similarity">
    <text evidence="2">Belongs to the glutamate-gated ion channel (TC 1.A.10.1) family.</text>
</comment>
<reference evidence="13" key="1">
    <citation type="submission" date="2021-11" db="EMBL/GenBank/DDBJ databases">
        <authorList>
            <person name="Schell T."/>
        </authorList>
    </citation>
    <scope>NUCLEOTIDE SEQUENCE</scope>
    <source>
        <strain evidence="13">M5</strain>
    </source>
</reference>
<keyword evidence="14" id="KW-1185">Reference proteome</keyword>
<dbReference type="GO" id="GO:0038023">
    <property type="term" value="F:signaling receptor activity"/>
    <property type="evidence" value="ECO:0007669"/>
    <property type="project" value="InterPro"/>
</dbReference>
<name>A0A8J2WMI9_9CRUS</name>
<keyword evidence="7" id="KW-0675">Receptor</keyword>
<evidence type="ECO:0000256" key="8">
    <source>
        <dbReference type="ARBA" id="ARBA00023180"/>
    </source>
</evidence>
<feature type="transmembrane region" description="Helical" evidence="11">
    <location>
        <begin position="171"/>
        <end position="191"/>
    </location>
</feature>
<feature type="domain" description="Ionotropic glutamate receptor C-terminal" evidence="12">
    <location>
        <begin position="170"/>
        <end position="445"/>
    </location>
</feature>
<dbReference type="GO" id="GO:0015276">
    <property type="term" value="F:ligand-gated monoatomic ion channel activity"/>
    <property type="evidence" value="ECO:0007669"/>
    <property type="project" value="InterPro"/>
</dbReference>
<accession>A0A8J2WMI9</accession>
<feature type="site" description="Crucial to convey clamshell closure to channel opening" evidence="9">
    <location>
        <position position="272"/>
    </location>
</feature>
<dbReference type="InterPro" id="IPR001508">
    <property type="entry name" value="Iono_Glu_rcpt_met"/>
</dbReference>
<evidence type="ECO:0000256" key="11">
    <source>
        <dbReference type="SAM" id="Phobius"/>
    </source>
</evidence>
<keyword evidence="10" id="KW-1015">Disulfide bond</keyword>
<evidence type="ECO:0000259" key="12">
    <source>
        <dbReference type="Pfam" id="PF00060"/>
    </source>
</evidence>
<dbReference type="GO" id="GO:0050906">
    <property type="term" value="P:detection of stimulus involved in sensory perception"/>
    <property type="evidence" value="ECO:0007669"/>
    <property type="project" value="UniProtKB-ARBA"/>
</dbReference>
<gene>
    <name evidence="13" type="ORF">DGAL_LOCUS13958</name>
</gene>
<evidence type="ECO:0000313" key="13">
    <source>
        <dbReference type="EMBL" id="CAH0110392.1"/>
    </source>
</evidence>
<dbReference type="Gene3D" id="1.10.287.70">
    <property type="match status" value="1"/>
</dbReference>
<dbReference type="PRINTS" id="PR00177">
    <property type="entry name" value="NMDARECEPTOR"/>
</dbReference>
<evidence type="ECO:0000256" key="5">
    <source>
        <dbReference type="ARBA" id="ARBA00022989"/>
    </source>
</evidence>
<keyword evidence="3" id="KW-1003">Cell membrane</keyword>
<dbReference type="InterPro" id="IPR001320">
    <property type="entry name" value="Iontro_rcpt_C"/>
</dbReference>
<evidence type="ECO:0000256" key="6">
    <source>
        <dbReference type="ARBA" id="ARBA00023136"/>
    </source>
</evidence>
<dbReference type="PANTHER" id="PTHR42643:SF24">
    <property type="entry name" value="IONOTROPIC RECEPTOR 60A"/>
    <property type="match status" value="1"/>
</dbReference>
<comment type="caution">
    <text evidence="13">The sequence shown here is derived from an EMBL/GenBank/DDBJ whole genome shotgun (WGS) entry which is preliminary data.</text>
</comment>
<evidence type="ECO:0000256" key="4">
    <source>
        <dbReference type="ARBA" id="ARBA00022692"/>
    </source>
</evidence>
<feature type="transmembrane region" description="Helical" evidence="11">
    <location>
        <begin position="241"/>
        <end position="263"/>
    </location>
</feature>
<dbReference type="Pfam" id="PF00060">
    <property type="entry name" value="Lig_chan"/>
    <property type="match status" value="1"/>
</dbReference>
<organism evidence="13 14">
    <name type="scientific">Daphnia galeata</name>
    <dbReference type="NCBI Taxonomy" id="27404"/>
    <lineage>
        <taxon>Eukaryota</taxon>
        <taxon>Metazoa</taxon>
        <taxon>Ecdysozoa</taxon>
        <taxon>Arthropoda</taxon>
        <taxon>Crustacea</taxon>
        <taxon>Branchiopoda</taxon>
        <taxon>Diplostraca</taxon>
        <taxon>Cladocera</taxon>
        <taxon>Anomopoda</taxon>
        <taxon>Daphniidae</taxon>
        <taxon>Daphnia</taxon>
    </lineage>
</organism>
<protein>
    <recommendedName>
        <fullName evidence="12">Ionotropic glutamate receptor C-terminal domain-containing protein</fullName>
    </recommendedName>
</protein>
<evidence type="ECO:0000256" key="2">
    <source>
        <dbReference type="ARBA" id="ARBA00008685"/>
    </source>
</evidence>
<dbReference type="AlphaFoldDB" id="A0A8J2WMI9"/>
<dbReference type="InterPro" id="IPR052192">
    <property type="entry name" value="Insect_Ionotropic_Sensory_Rcpt"/>
</dbReference>
<feature type="transmembrane region" description="Helical" evidence="11">
    <location>
        <begin position="437"/>
        <end position="459"/>
    </location>
</feature>
<evidence type="ECO:0000256" key="9">
    <source>
        <dbReference type="PIRSR" id="PIRSR601508-2"/>
    </source>
</evidence>
<keyword evidence="8" id="KW-0325">Glycoprotein</keyword>
<feature type="transmembrane region" description="Helical" evidence="11">
    <location>
        <begin position="211"/>
        <end position="229"/>
    </location>
</feature>
<evidence type="ECO:0000256" key="1">
    <source>
        <dbReference type="ARBA" id="ARBA00004651"/>
    </source>
</evidence>
<dbReference type="GO" id="GO:0005886">
    <property type="term" value="C:plasma membrane"/>
    <property type="evidence" value="ECO:0007669"/>
    <property type="project" value="UniProtKB-SubCell"/>
</dbReference>
<feature type="disulfide bond" evidence="10">
    <location>
        <begin position="360"/>
        <end position="415"/>
    </location>
</feature>
<evidence type="ECO:0000256" key="10">
    <source>
        <dbReference type="PIRSR" id="PIRSR601508-3"/>
    </source>
</evidence>
<dbReference type="PANTHER" id="PTHR42643">
    <property type="entry name" value="IONOTROPIC RECEPTOR 20A-RELATED"/>
    <property type="match status" value="1"/>
</dbReference>
<evidence type="ECO:0000256" key="3">
    <source>
        <dbReference type="ARBA" id="ARBA00022475"/>
    </source>
</evidence>
<dbReference type="EMBL" id="CAKKLH010000303">
    <property type="protein sequence ID" value="CAH0110392.1"/>
    <property type="molecule type" value="Genomic_DNA"/>
</dbReference>
<dbReference type="Proteomes" id="UP000789390">
    <property type="component" value="Unassembled WGS sequence"/>
</dbReference>
<dbReference type="OrthoDB" id="8182981at2759"/>
<keyword evidence="6 11" id="KW-0472">Membrane</keyword>
<feature type="transmembrane region" description="Helical" evidence="11">
    <location>
        <begin position="6"/>
        <end position="25"/>
    </location>
</feature>
<keyword evidence="4 11" id="KW-0812">Transmembrane</keyword>
<keyword evidence="5 11" id="KW-1133">Transmembrane helix</keyword>
<sequence length="470" mass="53683">MLLFAYLKLQLVQIFLIFALVSFLLEKVLIKFHVRGSLLQEERQLLYGRQLRASAFNFMPCLSPRKMPSGNYSYFGVCNDIIRWVSEQFKMELIYVPINDADKVKIGLVPTLIKQMVKQEVDIIPFSFVVTPGLLLQIDCSIPLTVDDYHLLQPWPKEESRLTACIRPFSMTVWFVFLFSVIAVIVVMALFTHYGHQWGTDGNSKNFMNDIYYHTMYTITVITGQGNHISQKTKFSLRLVAGLWCLMMVIVVNAYTGTLMSYLTVPKLRPIVNTLAELAASSETQMTVDFELGKARMFLEATSGPNKVIGDSLRNNPQLLIKGSSTEGVKNVLQRGSTYFANRMLVNYFLAMDIKSHQECRMTYSDSIPFIEYYSLGLPKNGRHNSIINHDLQYLWESGLLFFWVLQYTPNVDKCMVGKIKPKEKMSIMTLEDLSSAFALLGIGIGASMFVFLLEMIAFSKVTRRIKIRP</sequence>
<proteinExistence type="inferred from homology"/>
<evidence type="ECO:0000313" key="14">
    <source>
        <dbReference type="Proteomes" id="UP000789390"/>
    </source>
</evidence>
<dbReference type="SUPFAM" id="SSF53850">
    <property type="entry name" value="Periplasmic binding protein-like II"/>
    <property type="match status" value="1"/>
</dbReference>
<evidence type="ECO:0000256" key="7">
    <source>
        <dbReference type="ARBA" id="ARBA00023170"/>
    </source>
</evidence>
<comment type="subcellular location">
    <subcellularLocation>
        <location evidence="1">Cell membrane</location>
        <topology evidence="1">Multi-pass membrane protein</topology>
    </subcellularLocation>
</comment>